<evidence type="ECO:0000313" key="2">
    <source>
        <dbReference type="EMBL" id="KAF2450158.1"/>
    </source>
</evidence>
<feature type="compositionally biased region" description="Polar residues" evidence="1">
    <location>
        <begin position="158"/>
        <end position="167"/>
    </location>
</feature>
<feature type="region of interest" description="Disordered" evidence="1">
    <location>
        <begin position="146"/>
        <end position="167"/>
    </location>
</feature>
<dbReference type="Proteomes" id="UP000799764">
    <property type="component" value="Unassembled WGS sequence"/>
</dbReference>
<feature type="region of interest" description="Disordered" evidence="1">
    <location>
        <begin position="1"/>
        <end position="43"/>
    </location>
</feature>
<feature type="compositionally biased region" description="Basic and acidic residues" evidence="1">
    <location>
        <begin position="146"/>
        <end position="157"/>
    </location>
</feature>
<reference evidence="2" key="1">
    <citation type="journal article" date="2020" name="Stud. Mycol.">
        <title>101 Dothideomycetes genomes: a test case for predicting lifestyles and emergence of pathogens.</title>
        <authorList>
            <person name="Haridas S."/>
            <person name="Albert R."/>
            <person name="Binder M."/>
            <person name="Bloem J."/>
            <person name="Labutti K."/>
            <person name="Salamov A."/>
            <person name="Andreopoulos B."/>
            <person name="Baker S."/>
            <person name="Barry K."/>
            <person name="Bills G."/>
            <person name="Bluhm B."/>
            <person name="Cannon C."/>
            <person name="Castanera R."/>
            <person name="Culley D."/>
            <person name="Daum C."/>
            <person name="Ezra D."/>
            <person name="Gonzalez J."/>
            <person name="Henrissat B."/>
            <person name="Kuo A."/>
            <person name="Liang C."/>
            <person name="Lipzen A."/>
            <person name="Lutzoni F."/>
            <person name="Magnuson J."/>
            <person name="Mondo S."/>
            <person name="Nolan M."/>
            <person name="Ohm R."/>
            <person name="Pangilinan J."/>
            <person name="Park H.-J."/>
            <person name="Ramirez L."/>
            <person name="Alfaro M."/>
            <person name="Sun H."/>
            <person name="Tritt A."/>
            <person name="Yoshinaga Y."/>
            <person name="Zwiers L.-H."/>
            <person name="Turgeon B."/>
            <person name="Goodwin S."/>
            <person name="Spatafora J."/>
            <person name="Crous P."/>
            <person name="Grigoriev I."/>
        </authorList>
    </citation>
    <scope>NUCLEOTIDE SEQUENCE</scope>
    <source>
        <strain evidence="2">CBS 690.94</strain>
    </source>
</reference>
<dbReference type="OrthoDB" id="10475563at2759"/>
<keyword evidence="3" id="KW-1185">Reference proteome</keyword>
<organism evidence="2 3">
    <name type="scientific">Karstenula rhodostoma CBS 690.94</name>
    <dbReference type="NCBI Taxonomy" id="1392251"/>
    <lineage>
        <taxon>Eukaryota</taxon>
        <taxon>Fungi</taxon>
        <taxon>Dikarya</taxon>
        <taxon>Ascomycota</taxon>
        <taxon>Pezizomycotina</taxon>
        <taxon>Dothideomycetes</taxon>
        <taxon>Pleosporomycetidae</taxon>
        <taxon>Pleosporales</taxon>
        <taxon>Massarineae</taxon>
        <taxon>Didymosphaeriaceae</taxon>
        <taxon>Karstenula</taxon>
    </lineage>
</organism>
<dbReference type="AlphaFoldDB" id="A0A9P4UI15"/>
<gene>
    <name evidence="2" type="ORF">P171DRAFT_502521</name>
</gene>
<accession>A0A9P4UI15</accession>
<sequence length="167" mass="18347">MDNASASGSTEQPSGAHTNPSSVMSIQNLLNPNPDVTESPESAANTPKRYLCFICNKTVLFRTRFVHLSSLVHQRAAGVTDPVTPARFKKRFCEVCKVAIKANNWNNHETSLSHQELMGVADPVQPTMRLCEYCGYGVDKRNWAKHTKSDTHRKATEEASSAAGQDA</sequence>
<proteinExistence type="predicted"/>
<protein>
    <submittedName>
        <fullName evidence="2">Uncharacterized protein</fullName>
    </submittedName>
</protein>
<evidence type="ECO:0000256" key="1">
    <source>
        <dbReference type="SAM" id="MobiDB-lite"/>
    </source>
</evidence>
<name>A0A9P4UI15_9PLEO</name>
<dbReference type="EMBL" id="MU001493">
    <property type="protein sequence ID" value="KAF2450158.1"/>
    <property type="molecule type" value="Genomic_DNA"/>
</dbReference>
<evidence type="ECO:0000313" key="3">
    <source>
        <dbReference type="Proteomes" id="UP000799764"/>
    </source>
</evidence>
<comment type="caution">
    <text evidence="2">The sequence shown here is derived from an EMBL/GenBank/DDBJ whole genome shotgun (WGS) entry which is preliminary data.</text>
</comment>